<evidence type="ECO:0000259" key="11">
    <source>
        <dbReference type="PROSITE" id="PS52015"/>
    </source>
</evidence>
<dbReference type="Pfam" id="PF03544">
    <property type="entry name" value="TonB_C"/>
    <property type="match status" value="1"/>
</dbReference>
<comment type="subcellular location">
    <subcellularLocation>
        <location evidence="1">Cell inner membrane</location>
        <topology evidence="1">Single-pass membrane protein</topology>
        <orientation evidence="1">Periplasmic side</orientation>
    </subcellularLocation>
</comment>
<evidence type="ECO:0000256" key="1">
    <source>
        <dbReference type="ARBA" id="ARBA00004383"/>
    </source>
</evidence>
<protein>
    <recommendedName>
        <fullName evidence="11">TonB C-terminal domain-containing protein</fullName>
    </recommendedName>
</protein>
<dbReference type="PROSITE" id="PS52015">
    <property type="entry name" value="TONB_CTD"/>
    <property type="match status" value="1"/>
</dbReference>
<keyword evidence="10" id="KW-0732">Signal</keyword>
<evidence type="ECO:0000256" key="9">
    <source>
        <dbReference type="ARBA" id="ARBA00023136"/>
    </source>
</evidence>
<keyword evidence="9" id="KW-0472">Membrane</keyword>
<evidence type="ECO:0000256" key="4">
    <source>
        <dbReference type="ARBA" id="ARBA00022475"/>
    </source>
</evidence>
<feature type="domain" description="TonB C-terminal" evidence="11">
    <location>
        <begin position="84"/>
        <end position="176"/>
    </location>
</feature>
<dbReference type="EMBL" id="BAABDI010000002">
    <property type="protein sequence ID" value="GAA3960284.1"/>
    <property type="molecule type" value="Genomic_DNA"/>
</dbReference>
<organism evidence="12 13">
    <name type="scientific">Hymenobacter antarcticus</name>
    <dbReference type="NCBI Taxonomy" id="486270"/>
    <lineage>
        <taxon>Bacteria</taxon>
        <taxon>Pseudomonadati</taxon>
        <taxon>Bacteroidota</taxon>
        <taxon>Cytophagia</taxon>
        <taxon>Cytophagales</taxon>
        <taxon>Hymenobacteraceae</taxon>
        <taxon>Hymenobacter</taxon>
    </lineage>
</organism>
<name>A0ABP7P5X4_9BACT</name>
<keyword evidence="8" id="KW-1133">Transmembrane helix</keyword>
<dbReference type="Gene3D" id="3.30.1150.10">
    <property type="match status" value="1"/>
</dbReference>
<keyword evidence="4" id="KW-1003">Cell membrane</keyword>
<sequence>MPIAARPDLGYLSIIFLSAPTIIITMTNSNRLSKLALGLLLAATAPALAQTAPNTSPAPKTQAEQGTGIASAGKVIPVAAYYEGGQEAMYAFIGQELKYPLMAKRNRIQGQCIVSFTLNPDATMSGIKLVKQVGGGTGEEALRVVRLMKFKKPEYPILTSLPITFKMGVTGSNAMEGQ</sequence>
<feature type="chain" id="PRO_5045513370" description="TonB C-terminal domain-containing protein" evidence="10">
    <location>
        <begin position="50"/>
        <end position="178"/>
    </location>
</feature>
<keyword evidence="7" id="KW-0653">Protein transport</keyword>
<keyword evidence="5" id="KW-0997">Cell inner membrane</keyword>
<proteinExistence type="inferred from homology"/>
<dbReference type="SUPFAM" id="SSF74653">
    <property type="entry name" value="TolA/TonB C-terminal domain"/>
    <property type="match status" value="1"/>
</dbReference>
<evidence type="ECO:0000256" key="2">
    <source>
        <dbReference type="ARBA" id="ARBA00006555"/>
    </source>
</evidence>
<dbReference type="PANTHER" id="PTHR33446:SF2">
    <property type="entry name" value="PROTEIN TONB"/>
    <property type="match status" value="1"/>
</dbReference>
<dbReference type="InterPro" id="IPR037682">
    <property type="entry name" value="TonB_C"/>
</dbReference>
<evidence type="ECO:0000256" key="8">
    <source>
        <dbReference type="ARBA" id="ARBA00022989"/>
    </source>
</evidence>
<evidence type="ECO:0000313" key="12">
    <source>
        <dbReference type="EMBL" id="GAA3960284.1"/>
    </source>
</evidence>
<reference evidence="13" key="1">
    <citation type="journal article" date="2019" name="Int. J. Syst. Evol. Microbiol.">
        <title>The Global Catalogue of Microorganisms (GCM) 10K type strain sequencing project: providing services to taxonomists for standard genome sequencing and annotation.</title>
        <authorList>
            <consortium name="The Broad Institute Genomics Platform"/>
            <consortium name="The Broad Institute Genome Sequencing Center for Infectious Disease"/>
            <person name="Wu L."/>
            <person name="Ma J."/>
        </authorList>
    </citation>
    <scope>NUCLEOTIDE SEQUENCE [LARGE SCALE GENOMIC DNA]</scope>
    <source>
        <strain evidence="13">JCM 17217</strain>
    </source>
</reference>
<dbReference type="PANTHER" id="PTHR33446">
    <property type="entry name" value="PROTEIN TONB-RELATED"/>
    <property type="match status" value="1"/>
</dbReference>
<dbReference type="Proteomes" id="UP001501556">
    <property type="component" value="Unassembled WGS sequence"/>
</dbReference>
<keyword evidence="3" id="KW-0813">Transport</keyword>
<evidence type="ECO:0000256" key="7">
    <source>
        <dbReference type="ARBA" id="ARBA00022927"/>
    </source>
</evidence>
<dbReference type="NCBIfam" id="TIGR01352">
    <property type="entry name" value="tonB_Cterm"/>
    <property type="match status" value="1"/>
</dbReference>
<accession>A0ABP7P5X4</accession>
<evidence type="ECO:0000256" key="10">
    <source>
        <dbReference type="SAM" id="SignalP"/>
    </source>
</evidence>
<dbReference type="InterPro" id="IPR051045">
    <property type="entry name" value="TonB-dependent_transducer"/>
</dbReference>
<gene>
    <name evidence="12" type="ORF">GCM10022407_04070</name>
</gene>
<keyword evidence="13" id="KW-1185">Reference proteome</keyword>
<comment type="similarity">
    <text evidence="2">Belongs to the TonB family.</text>
</comment>
<dbReference type="InterPro" id="IPR006260">
    <property type="entry name" value="TonB/TolA_C"/>
</dbReference>
<evidence type="ECO:0000313" key="13">
    <source>
        <dbReference type="Proteomes" id="UP001501556"/>
    </source>
</evidence>
<evidence type="ECO:0000256" key="5">
    <source>
        <dbReference type="ARBA" id="ARBA00022519"/>
    </source>
</evidence>
<evidence type="ECO:0000256" key="6">
    <source>
        <dbReference type="ARBA" id="ARBA00022692"/>
    </source>
</evidence>
<feature type="signal peptide" evidence="10">
    <location>
        <begin position="1"/>
        <end position="49"/>
    </location>
</feature>
<comment type="caution">
    <text evidence="12">The sequence shown here is derived from an EMBL/GenBank/DDBJ whole genome shotgun (WGS) entry which is preliminary data.</text>
</comment>
<evidence type="ECO:0000256" key="3">
    <source>
        <dbReference type="ARBA" id="ARBA00022448"/>
    </source>
</evidence>
<keyword evidence="6" id="KW-0812">Transmembrane</keyword>